<name>A0A183PW84_9TREM</name>
<dbReference type="AlphaFoldDB" id="A0A183PW84"/>
<accession>A0A183PW84</accession>
<evidence type="ECO:0000313" key="2">
    <source>
        <dbReference type="Proteomes" id="UP000269396"/>
    </source>
</evidence>
<keyword evidence="2" id="KW-1185">Reference proteome</keyword>
<gene>
    <name evidence="1" type="ORF">SMTD_LOCUS18620</name>
</gene>
<reference evidence="1 2" key="1">
    <citation type="submission" date="2018-11" db="EMBL/GenBank/DDBJ databases">
        <authorList>
            <consortium name="Pathogen Informatics"/>
        </authorList>
    </citation>
    <scope>NUCLEOTIDE SEQUENCE [LARGE SCALE GENOMIC DNA]</scope>
    <source>
        <strain>Denwood</strain>
        <strain evidence="2">Zambia</strain>
    </source>
</reference>
<evidence type="ECO:0000313" key="1">
    <source>
        <dbReference type="EMBL" id="VDP77576.1"/>
    </source>
</evidence>
<dbReference type="EMBL" id="UZAL01040806">
    <property type="protein sequence ID" value="VDP77576.1"/>
    <property type="molecule type" value="Genomic_DNA"/>
</dbReference>
<proteinExistence type="predicted"/>
<sequence length="148" mass="17141">MFFTCKYAALVLPIRAFTSASDPPCSSMMLPKYIDNLIERLTNEKLPNLSSTNSFTNSISYMKCNANKLQEIIEHLTSDNLSKLPIESTLARKYLDFNRYDYGCSLKSQIRPIMKKLTKKEIHHVIERLTQYDINKYPPESNGHMIKK</sequence>
<protein>
    <submittedName>
        <fullName evidence="1">Uncharacterized protein</fullName>
    </submittedName>
</protein>
<organism evidence="1 2">
    <name type="scientific">Schistosoma mattheei</name>
    <dbReference type="NCBI Taxonomy" id="31246"/>
    <lineage>
        <taxon>Eukaryota</taxon>
        <taxon>Metazoa</taxon>
        <taxon>Spiralia</taxon>
        <taxon>Lophotrochozoa</taxon>
        <taxon>Platyhelminthes</taxon>
        <taxon>Trematoda</taxon>
        <taxon>Digenea</taxon>
        <taxon>Strigeidida</taxon>
        <taxon>Schistosomatoidea</taxon>
        <taxon>Schistosomatidae</taxon>
        <taxon>Schistosoma</taxon>
    </lineage>
</organism>
<dbReference type="Proteomes" id="UP000269396">
    <property type="component" value="Unassembled WGS sequence"/>
</dbReference>